<gene>
    <name evidence="1" type="ORF">GA0070622_3576</name>
</gene>
<dbReference type="Proteomes" id="UP000199558">
    <property type="component" value="Unassembled WGS sequence"/>
</dbReference>
<dbReference type="EMBL" id="FLRH01000003">
    <property type="protein sequence ID" value="SBT66553.1"/>
    <property type="molecule type" value="Genomic_DNA"/>
</dbReference>
<protein>
    <submittedName>
        <fullName evidence="1">Uncharacterized protein</fullName>
    </submittedName>
</protein>
<keyword evidence="2" id="KW-1185">Reference proteome</keyword>
<dbReference type="AlphaFoldDB" id="A0A1A9BBN4"/>
<proteinExistence type="predicted"/>
<dbReference type="RefSeq" id="WP_091574325.1">
    <property type="nucleotide sequence ID" value="NZ_FLRH01000003.1"/>
</dbReference>
<dbReference type="OrthoDB" id="4176397at2"/>
<reference evidence="2" key="1">
    <citation type="submission" date="2016-06" db="EMBL/GenBank/DDBJ databases">
        <authorList>
            <person name="Varghese N."/>
            <person name="Submissions Spin"/>
        </authorList>
    </citation>
    <scope>NUCLEOTIDE SEQUENCE [LARGE SCALE GENOMIC DNA]</scope>
    <source>
        <strain evidence="2">DSM 45794</strain>
    </source>
</reference>
<name>A0A1A9BBN4_9ACTN</name>
<organism evidence="1 2">
    <name type="scientific">Micromonospora sediminicola</name>
    <dbReference type="NCBI Taxonomy" id="946078"/>
    <lineage>
        <taxon>Bacteria</taxon>
        <taxon>Bacillati</taxon>
        <taxon>Actinomycetota</taxon>
        <taxon>Actinomycetes</taxon>
        <taxon>Micromonosporales</taxon>
        <taxon>Micromonosporaceae</taxon>
        <taxon>Micromonospora</taxon>
    </lineage>
</organism>
<sequence>MSDMTLHRTGRRLWTLTTAGTPRGTLRAGRGLVCADATTAEGTWTLRALGRRQLRITAGPPDAPVLVLEPPLARWAGTDAPAGWSTPRGFRRYEGVLTRPGGRVAARTSTRAGAPVDVDLIGRHPDLVVLTVCFALLARRRRDRARALLVAAMTSHGPT</sequence>
<accession>A0A1A9BBN4</accession>
<dbReference type="STRING" id="946078.GA0070622_3576"/>
<evidence type="ECO:0000313" key="2">
    <source>
        <dbReference type="Proteomes" id="UP000199558"/>
    </source>
</evidence>
<evidence type="ECO:0000313" key="1">
    <source>
        <dbReference type="EMBL" id="SBT66553.1"/>
    </source>
</evidence>